<gene>
    <name evidence="1" type="ORF">GCM10023331_32990</name>
</gene>
<keyword evidence="2" id="KW-1185">Reference proteome</keyword>
<protein>
    <recommendedName>
        <fullName evidence="3">Lipocalin-like domain-containing protein</fullName>
    </recommendedName>
</protein>
<reference evidence="2" key="1">
    <citation type="journal article" date="2019" name="Int. J. Syst. Evol. Microbiol.">
        <title>The Global Catalogue of Microorganisms (GCM) 10K type strain sequencing project: providing services to taxonomists for standard genome sequencing and annotation.</title>
        <authorList>
            <consortium name="The Broad Institute Genomics Platform"/>
            <consortium name="The Broad Institute Genome Sequencing Center for Infectious Disease"/>
            <person name="Wu L."/>
            <person name="Ma J."/>
        </authorList>
    </citation>
    <scope>NUCLEOTIDE SEQUENCE [LARGE SCALE GENOMIC DNA]</scope>
    <source>
        <strain evidence="2">JCM 18326</strain>
    </source>
</reference>
<evidence type="ECO:0000313" key="1">
    <source>
        <dbReference type="EMBL" id="GAA4845629.1"/>
    </source>
</evidence>
<evidence type="ECO:0008006" key="3">
    <source>
        <dbReference type="Google" id="ProtNLM"/>
    </source>
</evidence>
<dbReference type="Proteomes" id="UP001500298">
    <property type="component" value="Unassembled WGS sequence"/>
</dbReference>
<sequence>MKHFSLIPLLFILIQFSSCQSEIRPTKKELQGSWREFKYVGGIAGLNETIPSGKASILHFDGGKYEVELPEMLTPYFELAEGDREGSYKLSYDESLILKKETLMISLTDTWGGILEINGDTMSIGQDVYDGTAVVYLRVTE</sequence>
<organism evidence="1 2">
    <name type="scientific">Algivirga pacifica</name>
    <dbReference type="NCBI Taxonomy" id="1162670"/>
    <lineage>
        <taxon>Bacteria</taxon>
        <taxon>Pseudomonadati</taxon>
        <taxon>Bacteroidota</taxon>
        <taxon>Cytophagia</taxon>
        <taxon>Cytophagales</taxon>
        <taxon>Flammeovirgaceae</taxon>
        <taxon>Algivirga</taxon>
    </lineage>
</organism>
<name>A0ABP9DP15_9BACT</name>
<dbReference type="RefSeq" id="WP_345373785.1">
    <property type="nucleotide sequence ID" value="NZ_BAABJX010000052.1"/>
</dbReference>
<evidence type="ECO:0000313" key="2">
    <source>
        <dbReference type="Proteomes" id="UP001500298"/>
    </source>
</evidence>
<dbReference type="EMBL" id="BAABJX010000052">
    <property type="protein sequence ID" value="GAA4845629.1"/>
    <property type="molecule type" value="Genomic_DNA"/>
</dbReference>
<comment type="caution">
    <text evidence="1">The sequence shown here is derived from an EMBL/GenBank/DDBJ whole genome shotgun (WGS) entry which is preliminary data.</text>
</comment>
<accession>A0ABP9DP15</accession>
<proteinExistence type="predicted"/>